<feature type="site" description="Important for substrate specificity" evidence="4">
    <location>
        <position position="74"/>
    </location>
</feature>
<evidence type="ECO:0000313" key="5">
    <source>
        <dbReference type="EMBL" id="SFP33524.1"/>
    </source>
</evidence>
<dbReference type="GO" id="GO:0036218">
    <property type="term" value="F:dTTP diphosphatase activity"/>
    <property type="evidence" value="ECO:0007669"/>
    <property type="project" value="RHEA"/>
</dbReference>
<comment type="cofactor">
    <cofactor evidence="1 4">
        <name>a divalent metal cation</name>
        <dbReference type="ChEBI" id="CHEBI:60240"/>
    </cofactor>
</comment>
<keyword evidence="2 4" id="KW-0378">Hydrolase</keyword>
<accession>A0A1I5PHF6</accession>
<dbReference type="GO" id="GO:0009117">
    <property type="term" value="P:nucleotide metabolic process"/>
    <property type="evidence" value="ECO:0007669"/>
    <property type="project" value="UniProtKB-KW"/>
</dbReference>
<evidence type="ECO:0000313" key="6">
    <source>
        <dbReference type="Proteomes" id="UP000199306"/>
    </source>
</evidence>
<keyword evidence="6" id="KW-1185">Reference proteome</keyword>
<feature type="active site" description="Proton acceptor" evidence="4">
    <location>
        <position position="73"/>
    </location>
</feature>
<dbReference type="GO" id="GO:0036221">
    <property type="term" value="F:UTP diphosphatase activity"/>
    <property type="evidence" value="ECO:0007669"/>
    <property type="project" value="RHEA"/>
</dbReference>
<proteinExistence type="inferred from homology"/>
<keyword evidence="3 4" id="KW-0546">Nucleotide metabolism</keyword>
<dbReference type="GO" id="GO:0005737">
    <property type="term" value="C:cytoplasm"/>
    <property type="evidence" value="ECO:0007669"/>
    <property type="project" value="UniProtKB-SubCell"/>
</dbReference>
<dbReference type="OrthoDB" id="9807767at2"/>
<comment type="function">
    <text evidence="4">Nucleoside triphosphate pyrophosphatase that hydrolyzes dTTP and UTP. May have a dual role in cell division arrest and in preventing the incorporation of modified nucleotides into cellular nucleic acids.</text>
</comment>
<dbReference type="NCBIfam" id="TIGR00172">
    <property type="entry name" value="maf"/>
    <property type="match status" value="1"/>
</dbReference>
<name>A0A1I5PHF6_9BACT</name>
<comment type="caution">
    <text evidence="4">Lacks conserved residue(s) required for the propagation of feature annotation.</text>
</comment>
<protein>
    <recommendedName>
        <fullName evidence="4">dTTP/UTP pyrophosphatase</fullName>
        <shortName evidence="4">dTTPase/UTPase</shortName>
        <ecNumber evidence="4">3.6.1.9</ecNumber>
    </recommendedName>
    <alternativeName>
        <fullName evidence="4">Nucleoside triphosphate pyrophosphatase</fullName>
    </alternativeName>
    <alternativeName>
        <fullName evidence="4">Nucleotide pyrophosphatase</fullName>
        <shortName evidence="4">Nucleotide PPase</shortName>
    </alternativeName>
</protein>
<dbReference type="InterPro" id="IPR029001">
    <property type="entry name" value="ITPase-like_fam"/>
</dbReference>
<dbReference type="Pfam" id="PF02545">
    <property type="entry name" value="Maf"/>
    <property type="match status" value="1"/>
</dbReference>
<dbReference type="InterPro" id="IPR003697">
    <property type="entry name" value="Maf-like"/>
</dbReference>
<dbReference type="SUPFAM" id="SSF52972">
    <property type="entry name" value="ITPase-like"/>
    <property type="match status" value="1"/>
</dbReference>
<dbReference type="Proteomes" id="UP000199306">
    <property type="component" value="Unassembled WGS sequence"/>
</dbReference>
<evidence type="ECO:0000256" key="2">
    <source>
        <dbReference type="ARBA" id="ARBA00022801"/>
    </source>
</evidence>
<dbReference type="PIRSF" id="PIRSF006305">
    <property type="entry name" value="Maf"/>
    <property type="match status" value="1"/>
</dbReference>
<dbReference type="CDD" id="cd00555">
    <property type="entry name" value="Maf"/>
    <property type="match status" value="1"/>
</dbReference>
<evidence type="ECO:0000256" key="4">
    <source>
        <dbReference type="HAMAP-Rule" id="MF_00528"/>
    </source>
</evidence>
<feature type="site" description="Important for substrate specificity" evidence="4">
    <location>
        <position position="156"/>
    </location>
</feature>
<comment type="catalytic activity">
    <reaction evidence="4">
        <text>dTTP + H2O = dTMP + diphosphate + H(+)</text>
        <dbReference type="Rhea" id="RHEA:28534"/>
        <dbReference type="ChEBI" id="CHEBI:15377"/>
        <dbReference type="ChEBI" id="CHEBI:15378"/>
        <dbReference type="ChEBI" id="CHEBI:33019"/>
        <dbReference type="ChEBI" id="CHEBI:37568"/>
        <dbReference type="ChEBI" id="CHEBI:63528"/>
        <dbReference type="EC" id="3.6.1.9"/>
    </reaction>
</comment>
<dbReference type="PANTHER" id="PTHR43213:SF5">
    <property type="entry name" value="BIFUNCTIONAL DTTP_UTP PYROPHOSPHATASE_METHYLTRANSFERASE PROTEIN-RELATED"/>
    <property type="match status" value="1"/>
</dbReference>
<comment type="catalytic activity">
    <reaction evidence="4">
        <text>UTP + H2O = UMP + diphosphate + H(+)</text>
        <dbReference type="Rhea" id="RHEA:29395"/>
        <dbReference type="ChEBI" id="CHEBI:15377"/>
        <dbReference type="ChEBI" id="CHEBI:15378"/>
        <dbReference type="ChEBI" id="CHEBI:33019"/>
        <dbReference type="ChEBI" id="CHEBI:46398"/>
        <dbReference type="ChEBI" id="CHEBI:57865"/>
        <dbReference type="EC" id="3.6.1.9"/>
    </reaction>
</comment>
<dbReference type="PANTHER" id="PTHR43213">
    <property type="entry name" value="BIFUNCTIONAL DTTP/UTP PYROPHOSPHATASE/METHYLTRANSFERASE PROTEIN-RELATED"/>
    <property type="match status" value="1"/>
</dbReference>
<sequence length="193" mass="21646">MLKLKYPLILASGSPRRQQLLKDAGFEFSVKVIPTDEIFPSDMPPVEVPAYLALQKAMAFSQALTDEIILTADTIVVVDDEILNKPKDATEARLMLRKLSGRQHQVITGGCIMTKNETDAFTDITEVFFNELTEKEIEYYIEVCRPFDKAGAYGVQDFIGMVGIPRIEGSYFTVMGLPVHKVYEGLKKFMVKG</sequence>
<gene>
    <name evidence="5" type="ORF">SAMN04515674_102484</name>
</gene>
<evidence type="ECO:0000256" key="3">
    <source>
        <dbReference type="ARBA" id="ARBA00023080"/>
    </source>
</evidence>
<dbReference type="EC" id="3.6.1.9" evidence="4"/>
<keyword evidence="4" id="KW-0963">Cytoplasm</keyword>
<dbReference type="HAMAP" id="MF_00528">
    <property type="entry name" value="Maf"/>
    <property type="match status" value="1"/>
</dbReference>
<dbReference type="Gene3D" id="3.90.950.10">
    <property type="match status" value="1"/>
</dbReference>
<comment type="subcellular location">
    <subcellularLocation>
        <location evidence="4">Cytoplasm</location>
    </subcellularLocation>
</comment>
<dbReference type="RefSeq" id="WP_092013392.1">
    <property type="nucleotide sequence ID" value="NZ_FOXH01000002.1"/>
</dbReference>
<dbReference type="EMBL" id="FOXH01000002">
    <property type="protein sequence ID" value="SFP33524.1"/>
    <property type="molecule type" value="Genomic_DNA"/>
</dbReference>
<dbReference type="STRING" id="1079859.SAMN04515674_102484"/>
<evidence type="ECO:0000256" key="1">
    <source>
        <dbReference type="ARBA" id="ARBA00001968"/>
    </source>
</evidence>
<organism evidence="5 6">
    <name type="scientific">Pseudarcicella hirudinis</name>
    <dbReference type="NCBI Taxonomy" id="1079859"/>
    <lineage>
        <taxon>Bacteria</taxon>
        <taxon>Pseudomonadati</taxon>
        <taxon>Bacteroidota</taxon>
        <taxon>Cytophagia</taxon>
        <taxon>Cytophagales</taxon>
        <taxon>Flectobacillaceae</taxon>
        <taxon>Pseudarcicella</taxon>
    </lineage>
</organism>
<reference evidence="5 6" key="1">
    <citation type="submission" date="2016-10" db="EMBL/GenBank/DDBJ databases">
        <authorList>
            <person name="de Groot N.N."/>
        </authorList>
    </citation>
    <scope>NUCLEOTIDE SEQUENCE [LARGE SCALE GENOMIC DNA]</scope>
    <source>
        <strain evidence="6">E92,LMG 26720,CCM 7988</strain>
    </source>
</reference>
<dbReference type="AlphaFoldDB" id="A0A1I5PHF6"/>
<comment type="similarity">
    <text evidence="4">Belongs to the Maf family. YhdE subfamily.</text>
</comment>
<feature type="site" description="Important for substrate specificity" evidence="4">
    <location>
        <position position="16"/>
    </location>
</feature>